<name>A0A2N8UKT5_9BASI</name>
<sequence length="120" mass="13310">MAPSPPQAKVVIVKRGSATGITTYEIRRDGIDAVRSRINTWNKFLLLGSVSLRNGRVVINDKRQLSRVIAAQSPRLVGLHWVTYSFNVFNRDRQEFANGFKGVNDTSVPDAGQRHAATTC</sequence>
<dbReference type="Proteomes" id="UP000239563">
    <property type="component" value="Chromosome XV"/>
</dbReference>
<proteinExistence type="predicted"/>
<reference evidence="1 2" key="1">
    <citation type="submission" date="2017-02" db="EMBL/GenBank/DDBJ databases">
        <authorList>
            <person name="Peterson S.W."/>
        </authorList>
    </citation>
    <scope>NUCLEOTIDE SEQUENCE [LARGE SCALE GENOMIC DNA]</scope>
    <source>
        <strain evidence="1 2">SRS1_H2-8</strain>
    </source>
</reference>
<evidence type="ECO:0000313" key="1">
    <source>
        <dbReference type="EMBL" id="SJX65093.1"/>
    </source>
</evidence>
<dbReference type="EMBL" id="LT795068">
    <property type="protein sequence ID" value="SJX65093.1"/>
    <property type="molecule type" value="Genomic_DNA"/>
</dbReference>
<organism evidence="1 2">
    <name type="scientific">Sporisorium reilianum f. sp. reilianum</name>
    <dbReference type="NCBI Taxonomy" id="72559"/>
    <lineage>
        <taxon>Eukaryota</taxon>
        <taxon>Fungi</taxon>
        <taxon>Dikarya</taxon>
        <taxon>Basidiomycota</taxon>
        <taxon>Ustilaginomycotina</taxon>
        <taxon>Ustilaginomycetes</taxon>
        <taxon>Ustilaginales</taxon>
        <taxon>Ustilaginaceae</taxon>
        <taxon>Sporisorium</taxon>
    </lineage>
</organism>
<accession>A0A2N8UKT5</accession>
<dbReference type="AlphaFoldDB" id="A0A2N8UKT5"/>
<gene>
    <name evidence="1" type="ORF">SRS1_25014</name>
</gene>
<protein>
    <submittedName>
        <fullName evidence="1">Uncharacterized protein</fullName>
    </submittedName>
</protein>
<evidence type="ECO:0000313" key="2">
    <source>
        <dbReference type="Proteomes" id="UP000239563"/>
    </source>
</evidence>